<dbReference type="EC" id="2.7.13.3" evidence="3"/>
<dbReference type="PRINTS" id="PR01780">
    <property type="entry name" value="LANTIREGPROT"/>
</dbReference>
<evidence type="ECO:0000256" key="6">
    <source>
        <dbReference type="ARBA" id="ARBA00022679"/>
    </source>
</evidence>
<comment type="catalytic activity">
    <reaction evidence="1">
        <text>ATP + protein L-histidine = ADP + protein N-phospho-L-histidine.</text>
        <dbReference type="EC" id="2.7.13.3"/>
    </reaction>
</comment>
<organism evidence="16 17">
    <name type="scientific">Secundilactobacillus pentosiphilus</name>
    <dbReference type="NCBI Taxonomy" id="1714682"/>
    <lineage>
        <taxon>Bacteria</taxon>
        <taxon>Bacillati</taxon>
        <taxon>Bacillota</taxon>
        <taxon>Bacilli</taxon>
        <taxon>Lactobacillales</taxon>
        <taxon>Lactobacillaceae</taxon>
        <taxon>Secundilactobacillus</taxon>
    </lineage>
</organism>
<evidence type="ECO:0000256" key="12">
    <source>
        <dbReference type="ARBA" id="ARBA00023012"/>
    </source>
</evidence>
<dbReference type="Pfam" id="PF02518">
    <property type="entry name" value="HATPase_c"/>
    <property type="match status" value="1"/>
</dbReference>
<evidence type="ECO:0000259" key="15">
    <source>
        <dbReference type="PROSITE" id="PS50109"/>
    </source>
</evidence>
<dbReference type="InterPro" id="IPR008358">
    <property type="entry name" value="Sig_transdc_His_kin/Pase_MprB"/>
</dbReference>
<proteinExistence type="predicted"/>
<dbReference type="Gene3D" id="3.30.565.10">
    <property type="entry name" value="Histidine kinase-like ATPase, C-terminal domain"/>
    <property type="match status" value="1"/>
</dbReference>
<dbReference type="CDD" id="cd00082">
    <property type="entry name" value="HisKA"/>
    <property type="match status" value="1"/>
</dbReference>
<keyword evidence="7 14" id="KW-0812">Transmembrane</keyword>
<evidence type="ECO:0000256" key="8">
    <source>
        <dbReference type="ARBA" id="ARBA00022741"/>
    </source>
</evidence>
<dbReference type="CDD" id="cd00075">
    <property type="entry name" value="HATPase"/>
    <property type="match status" value="1"/>
</dbReference>
<feature type="transmembrane region" description="Helical" evidence="14">
    <location>
        <begin position="6"/>
        <end position="25"/>
    </location>
</feature>
<evidence type="ECO:0000256" key="7">
    <source>
        <dbReference type="ARBA" id="ARBA00022692"/>
    </source>
</evidence>
<feature type="domain" description="Histidine kinase" evidence="15">
    <location>
        <begin position="87"/>
        <end position="297"/>
    </location>
</feature>
<keyword evidence="5" id="KW-0597">Phosphoprotein</keyword>
<evidence type="ECO:0000256" key="10">
    <source>
        <dbReference type="ARBA" id="ARBA00022840"/>
    </source>
</evidence>
<evidence type="ECO:0000256" key="1">
    <source>
        <dbReference type="ARBA" id="ARBA00000085"/>
    </source>
</evidence>
<dbReference type="Proteomes" id="UP000198414">
    <property type="component" value="Unassembled WGS sequence"/>
</dbReference>
<dbReference type="InterPro" id="IPR003661">
    <property type="entry name" value="HisK_dim/P_dom"/>
</dbReference>
<dbReference type="InterPro" id="IPR050398">
    <property type="entry name" value="HssS/ArlS-like"/>
</dbReference>
<dbReference type="SMART" id="SM00387">
    <property type="entry name" value="HATPase_c"/>
    <property type="match status" value="1"/>
</dbReference>
<evidence type="ECO:0000256" key="3">
    <source>
        <dbReference type="ARBA" id="ARBA00012438"/>
    </source>
</evidence>
<dbReference type="EMBL" id="BCMI01000036">
    <property type="protein sequence ID" value="GAX07104.1"/>
    <property type="molecule type" value="Genomic_DNA"/>
</dbReference>
<accession>A0A1Z5IZ80</accession>
<dbReference type="PANTHER" id="PTHR45528">
    <property type="entry name" value="SENSOR HISTIDINE KINASE CPXA"/>
    <property type="match status" value="1"/>
</dbReference>
<dbReference type="SUPFAM" id="SSF47384">
    <property type="entry name" value="Homodimeric domain of signal transducing histidine kinase"/>
    <property type="match status" value="1"/>
</dbReference>
<sequence>MIPFAIILVILLAVLTYFLLIMMDIRTLITQLKFINQHTTNQQLKVKTRNAAVVALTQQINQLIAKQQATHQQSVQTQQQLDLAIHNISHDLRTPLTVASGYSQLLLSNENLPEAEHQQVSKLNQNLQTLSKHLNLLLLYNRLLENRITITPKQLNLSKLLTQTCLNYYDALQQKQIMTTLKIEPDIMWQLDEEATTRILQNILGNILDHGYQKATIELKHVDQGVQLTATNQLMTPIKNFDRLLDRFYTEDLSHRDQNAGLGLYIIVELSRMQGGQVSLNTNDLQFQIQVTFKIANQPKKNGA</sequence>
<dbReference type="SMART" id="SM00388">
    <property type="entry name" value="HisKA"/>
    <property type="match status" value="1"/>
</dbReference>
<keyword evidence="11 14" id="KW-1133">Transmembrane helix</keyword>
<evidence type="ECO:0000256" key="9">
    <source>
        <dbReference type="ARBA" id="ARBA00022777"/>
    </source>
</evidence>
<dbReference type="InterPro" id="IPR003594">
    <property type="entry name" value="HATPase_dom"/>
</dbReference>
<keyword evidence="8" id="KW-0547">Nucleotide-binding</keyword>
<evidence type="ECO:0000256" key="4">
    <source>
        <dbReference type="ARBA" id="ARBA00022475"/>
    </source>
</evidence>
<dbReference type="AlphaFoldDB" id="A0A1Z5IZ80"/>
<dbReference type="InterPro" id="IPR036097">
    <property type="entry name" value="HisK_dim/P_sf"/>
</dbReference>
<dbReference type="Pfam" id="PF00512">
    <property type="entry name" value="HisKA"/>
    <property type="match status" value="1"/>
</dbReference>
<keyword evidence="10" id="KW-0067">ATP-binding</keyword>
<keyword evidence="13 14" id="KW-0472">Membrane</keyword>
<reference evidence="16 17" key="1">
    <citation type="submission" date="2015-11" db="EMBL/GenBank/DDBJ databases">
        <title>Draft genome sequences of new species of the genus Lactobacillus isolated from orchardgrass silage.</title>
        <authorList>
            <person name="Tohno M."/>
            <person name="Tanizawa Y."/>
            <person name="Arita M."/>
        </authorList>
    </citation>
    <scope>NUCLEOTIDE SEQUENCE [LARGE SCALE GENOMIC DNA]</scope>
    <source>
        <strain evidence="16 17">IWT25</strain>
    </source>
</reference>
<comment type="subcellular location">
    <subcellularLocation>
        <location evidence="2">Cell membrane</location>
        <topology evidence="2">Multi-pass membrane protein</topology>
    </subcellularLocation>
</comment>
<dbReference type="RefSeq" id="WP_089122000.1">
    <property type="nucleotide sequence ID" value="NZ_BCMI01000036.1"/>
</dbReference>
<keyword evidence="4" id="KW-1003">Cell membrane</keyword>
<protein>
    <recommendedName>
        <fullName evidence="3">histidine kinase</fullName>
        <ecNumber evidence="3">2.7.13.3</ecNumber>
    </recommendedName>
</protein>
<evidence type="ECO:0000313" key="17">
    <source>
        <dbReference type="Proteomes" id="UP000198414"/>
    </source>
</evidence>
<comment type="caution">
    <text evidence="16">The sequence shown here is derived from an EMBL/GenBank/DDBJ whole genome shotgun (WGS) entry which is preliminary data.</text>
</comment>
<evidence type="ECO:0000256" key="2">
    <source>
        <dbReference type="ARBA" id="ARBA00004651"/>
    </source>
</evidence>
<dbReference type="Gene3D" id="1.10.287.130">
    <property type="match status" value="1"/>
</dbReference>
<evidence type="ECO:0000313" key="16">
    <source>
        <dbReference type="EMBL" id="GAX07104.1"/>
    </source>
</evidence>
<dbReference type="PANTHER" id="PTHR45528:SF1">
    <property type="entry name" value="SENSOR HISTIDINE KINASE CPXA"/>
    <property type="match status" value="1"/>
</dbReference>
<dbReference type="PROSITE" id="PS50109">
    <property type="entry name" value="HIS_KIN"/>
    <property type="match status" value="1"/>
</dbReference>
<evidence type="ECO:0000256" key="11">
    <source>
        <dbReference type="ARBA" id="ARBA00022989"/>
    </source>
</evidence>
<gene>
    <name evidence="16" type="ORF">IWT25_02452</name>
</gene>
<dbReference type="InterPro" id="IPR005467">
    <property type="entry name" value="His_kinase_dom"/>
</dbReference>
<dbReference type="SUPFAM" id="SSF55874">
    <property type="entry name" value="ATPase domain of HSP90 chaperone/DNA topoisomerase II/histidine kinase"/>
    <property type="match status" value="1"/>
</dbReference>
<evidence type="ECO:0000256" key="5">
    <source>
        <dbReference type="ARBA" id="ARBA00022553"/>
    </source>
</evidence>
<evidence type="ECO:0000256" key="14">
    <source>
        <dbReference type="SAM" id="Phobius"/>
    </source>
</evidence>
<keyword evidence="12" id="KW-0902">Two-component regulatory system</keyword>
<dbReference type="GO" id="GO:0005886">
    <property type="term" value="C:plasma membrane"/>
    <property type="evidence" value="ECO:0007669"/>
    <property type="project" value="UniProtKB-SubCell"/>
</dbReference>
<dbReference type="GO" id="GO:0000155">
    <property type="term" value="F:phosphorelay sensor kinase activity"/>
    <property type="evidence" value="ECO:0007669"/>
    <property type="project" value="InterPro"/>
</dbReference>
<keyword evidence="9 16" id="KW-0418">Kinase</keyword>
<evidence type="ECO:0000256" key="13">
    <source>
        <dbReference type="ARBA" id="ARBA00023136"/>
    </source>
</evidence>
<keyword evidence="6" id="KW-0808">Transferase</keyword>
<dbReference type="OrthoDB" id="9792991at2"/>
<dbReference type="InterPro" id="IPR036890">
    <property type="entry name" value="HATPase_C_sf"/>
</dbReference>
<dbReference type="GO" id="GO:0005524">
    <property type="term" value="F:ATP binding"/>
    <property type="evidence" value="ECO:0007669"/>
    <property type="project" value="UniProtKB-KW"/>
</dbReference>
<name>A0A1Z5IZ80_9LACO</name>